<sequence length="1061" mass="116739">QKTLRVLWDKASGDVDSYLINLTLPGSNSFVKAMSPNSTDVVFDSLIPGKTYQVSVSTRSGTLSNNTQITVKTEPGKVSDLVMENLSDRGTLKITWTPPSGEWEHIRVVLSNGSEILANQTVDRIAKEILLSRLNLQPGRVYSMAVSVENGGLANTAYYEEEIGLPPVSQLHIRHSDETSLSALWTHPFGSSSRDSYIVQLFQSNTSTAIQTRTLSRDMRECTFNVLTPGRLYDITVTTTTKNLRSSATVKGRTLPLKVNHLKLSNKGQSDSLNASWEKPSGDLDFYNLALLWIGQMVHNVSVSANTTSTLLPFLRPGALHKLLVTTVSGSQTSKLAEAECRTVPAAVSDISVTNSGPDFLNVSWKAAEGDVDNYMVMLKDQEKTVYTLAASKATTECVFRSLVSGRLYTISITTHSGSYRNQTLVQKRTQPSTVQNPTAIHSARDDFLKVYWNHASGDYDYYEVTIEYNSTRLQSQKLSRTQSECEFSDLIPGRLYTVTISTWSGPYNSTVSIHGRTFPGAAGNLSLTQYGTSFLRVNWTSAPGDVDNYEVQILFNDTQVSPAVNLNSTVREHLFSALTPGRLYKIVLSTHSGSYQRAEILEGRTVPSQVQDLHLGAGTADSSLRASWSSGDGDLDFYSVYLFHGTHVQEIKPVPKHTIQTEFHNLVPGQLYSVTVQSVSGMQKNNSTNSGRTVTNLQVDNEFSTHNLLVSWTAAVGVSDGYSIQLLDESERVIASTSVPATNNQHLFKNLTPGSWYKAHVQTLSGTATGKDITAEGQTRPAAVTGLHICSNTSTELSFCWTAPEGRVDDFDLYLYNQFETKQSHRTLGKDALGWSLTHLLPGTLYKMMITSRRGKLSNQSSIWARTAPASVINLHVENQGQMDSLLLSWMRGPGGLTGYSVTVNGFEQWLGPESTQVIFHGLVAGRLYSATLQSWSEDLTNTTTAIGRTVPAPPSSVSVSSSSGSVEIKWHVPDTGDYDDFEVTWFPQDTLNVSGLHSTRRILEGLYPGRLYNISLRTVSGTTYGPVTYSSPVNHTIRTRDCFCFLIQFIMKKITQKST</sequence>
<organism evidence="2 3">
    <name type="scientific">Cyprinus carpio</name>
    <name type="common">Common carp</name>
    <dbReference type="NCBI Taxonomy" id="7962"/>
    <lineage>
        <taxon>Eukaryota</taxon>
        <taxon>Metazoa</taxon>
        <taxon>Chordata</taxon>
        <taxon>Craniata</taxon>
        <taxon>Vertebrata</taxon>
        <taxon>Euteleostomi</taxon>
        <taxon>Actinopterygii</taxon>
        <taxon>Neopterygii</taxon>
        <taxon>Teleostei</taxon>
        <taxon>Ostariophysi</taxon>
        <taxon>Cypriniformes</taxon>
        <taxon>Cyprinidae</taxon>
        <taxon>Cyprininae</taxon>
        <taxon>Cyprinus</taxon>
    </lineage>
</organism>
<dbReference type="Proteomes" id="UP000694700">
    <property type="component" value="Unplaced"/>
</dbReference>
<dbReference type="InterPro" id="IPR013783">
    <property type="entry name" value="Ig-like_fold"/>
</dbReference>
<reference evidence="2" key="1">
    <citation type="submission" date="2025-08" db="UniProtKB">
        <authorList>
            <consortium name="Ensembl"/>
        </authorList>
    </citation>
    <scope>IDENTIFICATION</scope>
</reference>
<dbReference type="PANTHER" id="PTHR46957">
    <property type="entry name" value="CYTOKINE RECEPTOR"/>
    <property type="match status" value="1"/>
</dbReference>
<dbReference type="GO" id="GO:0043235">
    <property type="term" value="C:receptor complex"/>
    <property type="evidence" value="ECO:0007669"/>
    <property type="project" value="TreeGrafter"/>
</dbReference>
<dbReference type="Ensembl" id="ENSCCRT00015100207.1">
    <property type="protein sequence ID" value="ENSCCRP00015097056.1"/>
    <property type="gene ID" value="ENSCCRG00015038129.1"/>
</dbReference>
<accession>A0A8C2GIY9</accession>
<dbReference type="SMART" id="SM00060">
    <property type="entry name" value="FN3"/>
    <property type="match status" value="11"/>
</dbReference>
<evidence type="ECO:0000313" key="3">
    <source>
        <dbReference type="Proteomes" id="UP000694700"/>
    </source>
</evidence>
<dbReference type="InterPro" id="IPR003961">
    <property type="entry name" value="FN3_dom"/>
</dbReference>
<evidence type="ECO:0000259" key="1">
    <source>
        <dbReference type="PROSITE" id="PS50853"/>
    </source>
</evidence>
<dbReference type="GO" id="GO:0001525">
    <property type="term" value="P:angiogenesis"/>
    <property type="evidence" value="ECO:0007669"/>
    <property type="project" value="TreeGrafter"/>
</dbReference>
<dbReference type="FunFam" id="2.60.40.10:FF:000369">
    <property type="entry name" value="Protein tyrosine phosphatase, receptor type B"/>
    <property type="match status" value="9"/>
</dbReference>
<dbReference type="CDD" id="cd00063">
    <property type="entry name" value="FN3"/>
    <property type="match status" value="3"/>
</dbReference>
<protein>
    <submittedName>
        <fullName evidence="2">Protein tyrosine phosphatase receptor type b</fullName>
    </submittedName>
</protein>
<dbReference type="SUPFAM" id="SSF49265">
    <property type="entry name" value="Fibronectin type III"/>
    <property type="match status" value="12"/>
</dbReference>
<feature type="domain" description="Fibronectin type-III" evidence="1">
    <location>
        <begin position="1"/>
        <end position="76"/>
    </location>
</feature>
<dbReference type="Gene3D" id="2.60.40.10">
    <property type="entry name" value="Immunoglobulins"/>
    <property type="match status" value="12"/>
</dbReference>
<dbReference type="AlphaFoldDB" id="A0A8C2GIY9"/>
<dbReference type="PANTHER" id="PTHR46957:SF2">
    <property type="entry name" value="RECEPTOR-TYPE TYROSINE-PROTEIN PHOSPHATASE BETA"/>
    <property type="match status" value="1"/>
</dbReference>
<evidence type="ECO:0000313" key="2">
    <source>
        <dbReference type="Ensembl" id="ENSCCRP00015097056.1"/>
    </source>
</evidence>
<feature type="domain" description="Fibronectin type-III" evidence="1">
    <location>
        <begin position="347"/>
        <end position="440"/>
    </location>
</feature>
<name>A0A8C2GIY9_CYPCA</name>
<dbReference type="Pfam" id="PF00041">
    <property type="entry name" value="fn3"/>
    <property type="match status" value="9"/>
</dbReference>
<dbReference type="InterPro" id="IPR036116">
    <property type="entry name" value="FN3_sf"/>
</dbReference>
<proteinExistence type="predicted"/>
<dbReference type="PROSITE" id="PS50007">
    <property type="entry name" value="PIPLC_X_DOMAIN"/>
    <property type="match status" value="1"/>
</dbReference>
<dbReference type="GO" id="GO:0045296">
    <property type="term" value="F:cadherin binding"/>
    <property type="evidence" value="ECO:0007669"/>
    <property type="project" value="TreeGrafter"/>
</dbReference>
<feature type="domain" description="Fibronectin type-III" evidence="1">
    <location>
        <begin position="167"/>
        <end position="257"/>
    </location>
</feature>
<dbReference type="PROSITE" id="PS50853">
    <property type="entry name" value="FN3"/>
    <property type="match status" value="7"/>
</dbReference>
<dbReference type="InterPro" id="IPR050713">
    <property type="entry name" value="RTP_Phos/Ushers"/>
</dbReference>
<feature type="domain" description="Fibronectin type-III" evidence="1">
    <location>
        <begin position="522"/>
        <end position="609"/>
    </location>
</feature>
<feature type="domain" description="Fibronectin type-III" evidence="1">
    <location>
        <begin position="258"/>
        <end position="346"/>
    </location>
</feature>
<feature type="domain" description="Fibronectin type-III" evidence="1">
    <location>
        <begin position="610"/>
        <end position="701"/>
    </location>
</feature>
<feature type="domain" description="Fibronectin type-III" evidence="1">
    <location>
        <begin position="952"/>
        <end position="1041"/>
    </location>
</feature>